<feature type="compositionally biased region" description="Low complexity" evidence="1">
    <location>
        <begin position="47"/>
        <end position="56"/>
    </location>
</feature>
<comment type="caution">
    <text evidence="2">The sequence shown here is derived from an EMBL/GenBank/DDBJ whole genome shotgun (WGS) entry which is preliminary data.</text>
</comment>
<sequence>MESWSPFIVFRSGCVCRKDLRISRELECGELLLLHWRSNSYPNAERSPILHSSTSSPLPPPPPPPRPQSPPTPTTKKTTPSPPPPTLPYPPTTATPKPLLAASRNPLRRGYPRERPLPRLPPSPGRLRPPPSKKYGRTSPSSPAEPILLPPPIPAPRRRFRIPTSGTSSTTRTIGPAAGGSRSTTIFAEA</sequence>
<gene>
    <name evidence="2" type="ORF">TIFTF001_019100</name>
</gene>
<feature type="compositionally biased region" description="Low complexity" evidence="1">
    <location>
        <begin position="162"/>
        <end position="176"/>
    </location>
</feature>
<feature type="compositionally biased region" description="Polar residues" evidence="1">
    <location>
        <begin position="181"/>
        <end position="190"/>
    </location>
</feature>
<organism evidence="2 3">
    <name type="scientific">Ficus carica</name>
    <name type="common">Common fig</name>
    <dbReference type="NCBI Taxonomy" id="3494"/>
    <lineage>
        <taxon>Eukaryota</taxon>
        <taxon>Viridiplantae</taxon>
        <taxon>Streptophyta</taxon>
        <taxon>Embryophyta</taxon>
        <taxon>Tracheophyta</taxon>
        <taxon>Spermatophyta</taxon>
        <taxon>Magnoliopsida</taxon>
        <taxon>eudicotyledons</taxon>
        <taxon>Gunneridae</taxon>
        <taxon>Pentapetalae</taxon>
        <taxon>rosids</taxon>
        <taxon>fabids</taxon>
        <taxon>Rosales</taxon>
        <taxon>Moraceae</taxon>
        <taxon>Ficeae</taxon>
        <taxon>Ficus</taxon>
    </lineage>
</organism>
<feature type="compositionally biased region" description="Pro residues" evidence="1">
    <location>
        <begin position="118"/>
        <end position="132"/>
    </location>
</feature>
<name>A0AA88D8K8_FICCA</name>
<feature type="region of interest" description="Disordered" evidence="1">
    <location>
        <begin position="45"/>
        <end position="190"/>
    </location>
</feature>
<evidence type="ECO:0000256" key="1">
    <source>
        <dbReference type="SAM" id="MobiDB-lite"/>
    </source>
</evidence>
<reference evidence="2" key="1">
    <citation type="submission" date="2023-07" db="EMBL/GenBank/DDBJ databases">
        <title>draft genome sequence of fig (Ficus carica).</title>
        <authorList>
            <person name="Takahashi T."/>
            <person name="Nishimura K."/>
        </authorList>
    </citation>
    <scope>NUCLEOTIDE SEQUENCE</scope>
</reference>
<dbReference type="EMBL" id="BTGU01000032">
    <property type="protein sequence ID" value="GMN49928.1"/>
    <property type="molecule type" value="Genomic_DNA"/>
</dbReference>
<protein>
    <submittedName>
        <fullName evidence="2">Uncharacterized protein</fullName>
    </submittedName>
</protein>
<evidence type="ECO:0000313" key="3">
    <source>
        <dbReference type="Proteomes" id="UP001187192"/>
    </source>
</evidence>
<accession>A0AA88D8K8</accession>
<feature type="compositionally biased region" description="Pro residues" evidence="1">
    <location>
        <begin position="57"/>
        <end position="73"/>
    </location>
</feature>
<keyword evidence="3" id="KW-1185">Reference proteome</keyword>
<dbReference type="Proteomes" id="UP001187192">
    <property type="component" value="Unassembled WGS sequence"/>
</dbReference>
<proteinExistence type="predicted"/>
<dbReference type="AlphaFoldDB" id="A0AA88D8K8"/>
<feature type="compositionally biased region" description="Pro residues" evidence="1">
    <location>
        <begin position="80"/>
        <end position="93"/>
    </location>
</feature>
<evidence type="ECO:0000313" key="2">
    <source>
        <dbReference type="EMBL" id="GMN49928.1"/>
    </source>
</evidence>